<keyword evidence="2" id="KW-1185">Reference proteome</keyword>
<reference evidence="1" key="1">
    <citation type="submission" date="2022-03" db="EMBL/GenBank/DDBJ databases">
        <title>Draft genome sequence of Aduncisulcus paluster, a free-living microaerophilic Fornicata.</title>
        <authorList>
            <person name="Yuyama I."/>
            <person name="Kume K."/>
            <person name="Tamura T."/>
            <person name="Inagaki Y."/>
            <person name="Hashimoto T."/>
        </authorList>
    </citation>
    <scope>NUCLEOTIDE SEQUENCE</scope>
    <source>
        <strain evidence="1">NY0171</strain>
    </source>
</reference>
<comment type="caution">
    <text evidence="1">The sequence shown here is derived from an EMBL/GenBank/DDBJ whole genome shotgun (WGS) entry which is preliminary data.</text>
</comment>
<dbReference type="PANTHER" id="PTHR16220">
    <property type="entry name" value="WD REPEAT PROTEIN 8-RELATED"/>
    <property type="match status" value="1"/>
</dbReference>
<dbReference type="Proteomes" id="UP001057375">
    <property type="component" value="Unassembled WGS sequence"/>
</dbReference>
<dbReference type="PANTHER" id="PTHR16220:SF0">
    <property type="entry name" value="WD REPEAT-CONTAINING PROTEIN WRAP73"/>
    <property type="match status" value="1"/>
</dbReference>
<gene>
    <name evidence="1" type="ORF">ADUPG1_014630</name>
</gene>
<protein>
    <submittedName>
        <fullName evidence="1">Uncharacterized protein</fullName>
    </submittedName>
</protein>
<evidence type="ECO:0000313" key="2">
    <source>
        <dbReference type="Proteomes" id="UP001057375"/>
    </source>
</evidence>
<dbReference type="InterPro" id="IPR015943">
    <property type="entry name" value="WD40/YVTN_repeat-like_dom_sf"/>
</dbReference>
<dbReference type="SUPFAM" id="SSF82171">
    <property type="entry name" value="DPP6 N-terminal domain-like"/>
    <property type="match status" value="1"/>
</dbReference>
<name>A0ABQ5JT61_9EUKA</name>
<dbReference type="InterPro" id="IPR052778">
    <property type="entry name" value="Centrosome-WD_assoc"/>
</dbReference>
<sequence>MWNFPIDEKKNIIFSESTAHKARSGVFSLSHSGSFVAHVESGRQITIRSTKSPFPIKLAICVIGDVKMIEWSKDDNQLLYIAEESSEITTIPKTNVIHLHSVETDTELFRLSDPVAGISHAFLDPSGTRICVVSEFCLEVAVWFPGYSKPILTSPTPTSTNACAFNSTGTRLCVVERHDGHDFLCVFSLPATGSPEHAIEDQIADSSDSNRLFRVSVPFSQSTINGCMFHDDENITMWDCPTSLRIASFNGQTGECIATVDRSSELGVSCIAVAPSQDAVAFGTYGGIVLVLSPTFLAEIAVLYHTDAQPSCRLFYQEKSGTLKSIATPFSLSKRREGGDAETEVPTVVKPPKISTLSRITTPVTDGIIGSAGVRQLCWSPSSERIVSLSHDAPSVVWEWDVKRFELKKVIQHESLILGVKYLLSSLFIVQARHVYAWNRDSYRKIDVKAEHNPTWGTGRGERDTLKAQTLKRGCEVSFVQGEESAIGVQCGKDYFWIGSVYEK</sequence>
<proteinExistence type="predicted"/>
<dbReference type="Gene3D" id="2.130.10.10">
    <property type="entry name" value="YVTN repeat-like/Quinoprotein amine dehydrogenase"/>
    <property type="match status" value="2"/>
</dbReference>
<organism evidence="1 2">
    <name type="scientific">Aduncisulcus paluster</name>
    <dbReference type="NCBI Taxonomy" id="2918883"/>
    <lineage>
        <taxon>Eukaryota</taxon>
        <taxon>Metamonada</taxon>
        <taxon>Carpediemonas-like organisms</taxon>
        <taxon>Aduncisulcus</taxon>
    </lineage>
</organism>
<evidence type="ECO:0000313" key="1">
    <source>
        <dbReference type="EMBL" id="GKT16164.1"/>
    </source>
</evidence>
<dbReference type="EMBL" id="BQXS01017728">
    <property type="protein sequence ID" value="GKT16164.1"/>
    <property type="molecule type" value="Genomic_DNA"/>
</dbReference>
<accession>A0ABQ5JT61</accession>